<keyword evidence="4" id="KW-0804">Transcription</keyword>
<dbReference type="InterPro" id="IPR014284">
    <property type="entry name" value="RNA_pol_sigma-70_dom"/>
</dbReference>
<dbReference type="InterPro" id="IPR039425">
    <property type="entry name" value="RNA_pol_sigma-70-like"/>
</dbReference>
<name>A0ABV3Q0A5_9BACL</name>
<dbReference type="Gene3D" id="1.10.10.10">
    <property type="entry name" value="Winged helix-like DNA-binding domain superfamily/Winged helix DNA-binding domain"/>
    <property type="match status" value="1"/>
</dbReference>
<proteinExistence type="inferred from homology"/>
<dbReference type="SUPFAM" id="SSF88659">
    <property type="entry name" value="Sigma3 and sigma4 domains of RNA polymerase sigma factors"/>
    <property type="match status" value="1"/>
</dbReference>
<organism evidence="7 8">
    <name type="scientific">Jeotgalibacillus marinus</name>
    <dbReference type="NCBI Taxonomy" id="86667"/>
    <lineage>
        <taxon>Bacteria</taxon>
        <taxon>Bacillati</taxon>
        <taxon>Bacillota</taxon>
        <taxon>Bacilli</taxon>
        <taxon>Bacillales</taxon>
        <taxon>Caryophanaceae</taxon>
        <taxon>Jeotgalibacillus</taxon>
    </lineage>
</organism>
<evidence type="ECO:0000256" key="2">
    <source>
        <dbReference type="ARBA" id="ARBA00023015"/>
    </source>
</evidence>
<keyword evidence="2" id="KW-0805">Transcription regulation</keyword>
<keyword evidence="8" id="KW-1185">Reference proteome</keyword>
<dbReference type="PANTHER" id="PTHR43133:SF60">
    <property type="entry name" value="RNA POLYMERASE SIGMA FACTOR SIGV"/>
    <property type="match status" value="1"/>
</dbReference>
<accession>A0ABV3Q0A5</accession>
<protein>
    <submittedName>
        <fullName evidence="7">RNA polymerase sigma factor SigX</fullName>
    </submittedName>
</protein>
<feature type="domain" description="RNA polymerase sigma-70 region 2" evidence="5">
    <location>
        <begin position="15"/>
        <end position="81"/>
    </location>
</feature>
<dbReference type="PANTHER" id="PTHR43133">
    <property type="entry name" value="RNA POLYMERASE ECF-TYPE SIGMA FACTO"/>
    <property type="match status" value="1"/>
</dbReference>
<comment type="similarity">
    <text evidence="1">Belongs to the sigma-70 factor family. ECF subfamily.</text>
</comment>
<dbReference type="NCBIfam" id="TIGR02937">
    <property type="entry name" value="sigma70-ECF"/>
    <property type="match status" value="1"/>
</dbReference>
<dbReference type="InterPro" id="IPR007627">
    <property type="entry name" value="RNA_pol_sigma70_r2"/>
</dbReference>
<dbReference type="Pfam" id="PF08281">
    <property type="entry name" value="Sigma70_r4_2"/>
    <property type="match status" value="1"/>
</dbReference>
<evidence type="ECO:0000259" key="5">
    <source>
        <dbReference type="Pfam" id="PF04542"/>
    </source>
</evidence>
<evidence type="ECO:0000313" key="7">
    <source>
        <dbReference type="EMBL" id="MEW9500243.1"/>
    </source>
</evidence>
<dbReference type="Gene3D" id="1.10.1740.10">
    <property type="match status" value="1"/>
</dbReference>
<dbReference type="Proteomes" id="UP001556040">
    <property type="component" value="Unassembled WGS sequence"/>
</dbReference>
<reference evidence="7 8" key="1">
    <citation type="journal article" date="1979" name="Int. J. Syst. Evol. Microbiol.">
        <title>Bacillus globisporus subsp. marinus subsp. nov.</title>
        <authorList>
            <person name="Liu H."/>
        </authorList>
    </citation>
    <scope>NUCLEOTIDE SEQUENCE [LARGE SCALE GENOMIC DNA]</scope>
    <source>
        <strain evidence="7 8">DSM 1297</strain>
    </source>
</reference>
<gene>
    <name evidence="7" type="primary">sigX</name>
    <name evidence="7" type="ORF">AB1471_00335</name>
</gene>
<keyword evidence="3" id="KW-0731">Sigma factor</keyword>
<evidence type="ECO:0000256" key="4">
    <source>
        <dbReference type="ARBA" id="ARBA00023163"/>
    </source>
</evidence>
<dbReference type="InterPro" id="IPR036388">
    <property type="entry name" value="WH-like_DNA-bd_sf"/>
</dbReference>
<feature type="domain" description="RNA polymerase sigma factor 70 region 4 type 2" evidence="6">
    <location>
        <begin position="116"/>
        <end position="168"/>
    </location>
</feature>
<dbReference type="SUPFAM" id="SSF88946">
    <property type="entry name" value="Sigma2 domain of RNA polymerase sigma factors"/>
    <property type="match status" value="1"/>
</dbReference>
<dbReference type="NCBIfam" id="NF007220">
    <property type="entry name" value="PRK09639.1-5"/>
    <property type="match status" value="1"/>
</dbReference>
<dbReference type="InterPro" id="IPR013324">
    <property type="entry name" value="RNA_pol_sigma_r3/r4-like"/>
</dbReference>
<comment type="caution">
    <text evidence="7">The sequence shown here is derived from an EMBL/GenBank/DDBJ whole genome shotgun (WGS) entry which is preliminary data.</text>
</comment>
<dbReference type="RefSeq" id="WP_367777526.1">
    <property type="nucleotide sequence ID" value="NZ_JBFMIA010000001.1"/>
</dbReference>
<dbReference type="CDD" id="cd06171">
    <property type="entry name" value="Sigma70_r4"/>
    <property type="match status" value="1"/>
</dbReference>
<sequence length="190" mass="22774">MNGEENWMDSVFQRLYTNYQQEVFQFLIYLVKNRDTAEDLMQEVFIRVMKSFEHFQGKSSEKTWLFSIAKNVAIDHFRKQSTIKKRVMDRFDWSKREIVSDQSLPQEIAEQNEEIRRLYKCLDLCTTDQKIVIVMRFIQDLSITETAEALEWTEGKVKTTQHRAIKKLREMMSKQEKEGENDEEIKLGRS</sequence>
<evidence type="ECO:0000256" key="1">
    <source>
        <dbReference type="ARBA" id="ARBA00010641"/>
    </source>
</evidence>
<evidence type="ECO:0000313" key="8">
    <source>
        <dbReference type="Proteomes" id="UP001556040"/>
    </source>
</evidence>
<evidence type="ECO:0000259" key="6">
    <source>
        <dbReference type="Pfam" id="PF08281"/>
    </source>
</evidence>
<dbReference type="InterPro" id="IPR013249">
    <property type="entry name" value="RNA_pol_sigma70_r4_t2"/>
</dbReference>
<dbReference type="Pfam" id="PF04542">
    <property type="entry name" value="Sigma70_r2"/>
    <property type="match status" value="1"/>
</dbReference>
<dbReference type="EMBL" id="JBFMIA010000001">
    <property type="protein sequence ID" value="MEW9500243.1"/>
    <property type="molecule type" value="Genomic_DNA"/>
</dbReference>
<evidence type="ECO:0000256" key="3">
    <source>
        <dbReference type="ARBA" id="ARBA00023082"/>
    </source>
</evidence>
<dbReference type="InterPro" id="IPR013325">
    <property type="entry name" value="RNA_pol_sigma_r2"/>
</dbReference>